<dbReference type="PANTHER" id="PTHR11607">
    <property type="entry name" value="ALPHA-MANNOSIDASE"/>
    <property type="match status" value="1"/>
</dbReference>
<dbReference type="GO" id="GO:0005764">
    <property type="term" value="C:lysosome"/>
    <property type="evidence" value="ECO:0007669"/>
    <property type="project" value="TreeGrafter"/>
</dbReference>
<evidence type="ECO:0000256" key="9">
    <source>
        <dbReference type="ARBA" id="ARBA00023295"/>
    </source>
</evidence>
<evidence type="ECO:0000256" key="2">
    <source>
        <dbReference type="ARBA" id="ARBA00009792"/>
    </source>
</evidence>
<evidence type="ECO:0000256" key="6">
    <source>
        <dbReference type="ARBA" id="ARBA00022833"/>
    </source>
</evidence>
<comment type="caution">
    <text evidence="12">The sequence shown here is derived from an EMBL/GenBank/DDBJ whole genome shotgun (WGS) entry which is preliminary data.</text>
</comment>
<dbReference type="OMA" id="QSYSYYA"/>
<comment type="catalytic activity">
    <reaction evidence="1">
        <text>Hydrolysis of terminal, non-reducing alpha-D-mannose residues in alpha-D-mannosides.</text>
        <dbReference type="EC" id="3.2.1.24"/>
    </reaction>
</comment>
<dbReference type="Gene3D" id="3.20.110.10">
    <property type="entry name" value="Glycoside hydrolase 38, N terminal domain"/>
    <property type="match status" value="1"/>
</dbReference>
<keyword evidence="13" id="KW-1185">Reference proteome</keyword>
<reference evidence="12 13" key="1">
    <citation type="journal article" date="2018" name="Nat. Ecol. Evol.">
        <title>Genomic signatures of mitonuclear coevolution across populations of Tigriopus californicus.</title>
        <authorList>
            <person name="Barreto F.S."/>
            <person name="Watson E.T."/>
            <person name="Lima T.G."/>
            <person name="Willett C.S."/>
            <person name="Edmands S."/>
            <person name="Li W."/>
            <person name="Burton R.S."/>
        </authorList>
    </citation>
    <scope>NUCLEOTIDE SEQUENCE [LARGE SCALE GENOMIC DNA]</scope>
    <source>
        <strain evidence="12 13">San Diego</strain>
    </source>
</reference>
<dbReference type="Gene3D" id="2.60.40.1360">
    <property type="match status" value="1"/>
</dbReference>
<proteinExistence type="inferred from homology"/>
<evidence type="ECO:0000256" key="10">
    <source>
        <dbReference type="RuleBase" id="RU361199"/>
    </source>
</evidence>
<dbReference type="InterPro" id="IPR037094">
    <property type="entry name" value="Glyco_hydro_38_cen_sf"/>
</dbReference>
<evidence type="ECO:0000256" key="5">
    <source>
        <dbReference type="ARBA" id="ARBA00022801"/>
    </source>
</evidence>
<evidence type="ECO:0000313" key="12">
    <source>
        <dbReference type="EMBL" id="TRY77017.1"/>
    </source>
</evidence>
<dbReference type="Pfam" id="PF17677">
    <property type="entry name" value="Glyco_hydro38C2"/>
    <property type="match status" value="1"/>
</dbReference>
<comment type="similarity">
    <text evidence="2 10">Belongs to the glycosyl hydrolase 38 family.</text>
</comment>
<dbReference type="STRING" id="6832.A0A553PH79"/>
<dbReference type="InterPro" id="IPR027291">
    <property type="entry name" value="Glyco_hydro_38_N_sf"/>
</dbReference>
<gene>
    <name evidence="12" type="ORF">TCAL_06365</name>
</gene>
<dbReference type="SUPFAM" id="SSF88713">
    <property type="entry name" value="Glycoside hydrolase/deacetylase"/>
    <property type="match status" value="1"/>
</dbReference>
<protein>
    <recommendedName>
        <fullName evidence="3 10">Alpha-mannosidase</fullName>
        <ecNumber evidence="10">3.2.1.-</ecNumber>
    </recommendedName>
</protein>
<evidence type="ECO:0000313" key="13">
    <source>
        <dbReference type="Proteomes" id="UP000318571"/>
    </source>
</evidence>
<dbReference type="Pfam" id="PF09261">
    <property type="entry name" value="Alpha-mann_mid"/>
    <property type="match status" value="1"/>
</dbReference>
<dbReference type="Pfam" id="PF07748">
    <property type="entry name" value="Glyco_hydro_38C"/>
    <property type="match status" value="1"/>
</dbReference>
<dbReference type="AlphaFoldDB" id="A0A553PH79"/>
<dbReference type="GO" id="GO:0046872">
    <property type="term" value="F:metal ion binding"/>
    <property type="evidence" value="ECO:0007669"/>
    <property type="project" value="UniProtKB-KW"/>
</dbReference>
<name>A0A553PH79_TIGCA</name>
<evidence type="ECO:0000256" key="4">
    <source>
        <dbReference type="ARBA" id="ARBA00022723"/>
    </source>
</evidence>
<keyword evidence="9 10" id="KW-0326">Glycosidase</keyword>
<comment type="cofactor">
    <cofactor evidence="10">
        <name>Zn(2+)</name>
        <dbReference type="ChEBI" id="CHEBI:29105"/>
    </cofactor>
    <text evidence="10">Binds 1 zinc ion per subunit.</text>
</comment>
<feature type="chain" id="PRO_5022270102" description="Alpha-mannosidase" evidence="10">
    <location>
        <begin position="27"/>
        <end position="1005"/>
    </location>
</feature>
<dbReference type="InterPro" id="IPR000602">
    <property type="entry name" value="Glyco_hydro_38_N"/>
</dbReference>
<dbReference type="GO" id="GO:0006013">
    <property type="term" value="P:mannose metabolic process"/>
    <property type="evidence" value="ECO:0007669"/>
    <property type="project" value="InterPro"/>
</dbReference>
<dbReference type="EMBL" id="VCGU01000004">
    <property type="protein sequence ID" value="TRY77017.1"/>
    <property type="molecule type" value="Genomic_DNA"/>
</dbReference>
<evidence type="ECO:0000256" key="7">
    <source>
        <dbReference type="ARBA" id="ARBA00023157"/>
    </source>
</evidence>
<dbReference type="SMART" id="SM00872">
    <property type="entry name" value="Alpha-mann_mid"/>
    <property type="match status" value="1"/>
</dbReference>
<dbReference type="InterPro" id="IPR041147">
    <property type="entry name" value="GH38_C"/>
</dbReference>
<dbReference type="InterPro" id="IPR015341">
    <property type="entry name" value="Glyco_hydro_38_cen"/>
</dbReference>
<dbReference type="Pfam" id="PF01074">
    <property type="entry name" value="Glyco_hydro_38N"/>
    <property type="match status" value="1"/>
</dbReference>
<keyword evidence="8" id="KW-0325">Glycoprotein</keyword>
<keyword evidence="10" id="KW-0732">Signal</keyword>
<dbReference type="InterPro" id="IPR013780">
    <property type="entry name" value="Glyco_hydro_b"/>
</dbReference>
<dbReference type="Gene3D" id="2.60.40.1180">
    <property type="entry name" value="Golgi alpha-mannosidase II"/>
    <property type="match status" value="1"/>
</dbReference>
<dbReference type="SUPFAM" id="SSF74650">
    <property type="entry name" value="Galactose mutarotase-like"/>
    <property type="match status" value="1"/>
</dbReference>
<evidence type="ECO:0000256" key="3">
    <source>
        <dbReference type="ARBA" id="ARBA00012752"/>
    </source>
</evidence>
<dbReference type="CDD" id="cd10810">
    <property type="entry name" value="GH38N_AMII_LAM_like"/>
    <property type="match status" value="1"/>
</dbReference>
<feature type="non-terminal residue" evidence="12">
    <location>
        <position position="1"/>
    </location>
</feature>
<evidence type="ECO:0000256" key="1">
    <source>
        <dbReference type="ARBA" id="ARBA00000365"/>
    </source>
</evidence>
<accession>A0A553PH79</accession>
<evidence type="ECO:0000256" key="8">
    <source>
        <dbReference type="ARBA" id="ARBA00023180"/>
    </source>
</evidence>
<dbReference type="Gene3D" id="2.70.98.30">
    <property type="entry name" value="Golgi alpha-mannosidase II, domain 4"/>
    <property type="match status" value="1"/>
</dbReference>
<keyword evidence="4 10" id="KW-0479">Metal-binding</keyword>
<dbReference type="FunFam" id="1.20.1270.50:FF:000002">
    <property type="entry name" value="Alpha-mannosidase"/>
    <property type="match status" value="1"/>
</dbReference>
<feature type="signal peptide" evidence="10">
    <location>
        <begin position="1"/>
        <end position="26"/>
    </location>
</feature>
<dbReference type="InterPro" id="IPR050843">
    <property type="entry name" value="Glycosyl_Hydrlase_38"/>
</dbReference>
<dbReference type="SUPFAM" id="SSF88688">
    <property type="entry name" value="Families 57/38 glycoside transferase middle domain"/>
    <property type="match status" value="1"/>
</dbReference>
<dbReference type="InterPro" id="IPR011013">
    <property type="entry name" value="Gal_mutarotase_sf_dom"/>
</dbReference>
<evidence type="ECO:0000259" key="11">
    <source>
        <dbReference type="SMART" id="SM00872"/>
    </source>
</evidence>
<keyword evidence="5 10" id="KW-0378">Hydrolase</keyword>
<dbReference type="InterPro" id="IPR028995">
    <property type="entry name" value="Glyco_hydro_57/38_cen_sf"/>
</dbReference>
<dbReference type="GO" id="GO:0004559">
    <property type="term" value="F:alpha-mannosidase activity"/>
    <property type="evidence" value="ECO:0007669"/>
    <property type="project" value="UniProtKB-EC"/>
</dbReference>
<organism evidence="12 13">
    <name type="scientific">Tigriopus californicus</name>
    <name type="common">Marine copepod</name>
    <dbReference type="NCBI Taxonomy" id="6832"/>
    <lineage>
        <taxon>Eukaryota</taxon>
        <taxon>Metazoa</taxon>
        <taxon>Ecdysozoa</taxon>
        <taxon>Arthropoda</taxon>
        <taxon>Crustacea</taxon>
        <taxon>Multicrustacea</taxon>
        <taxon>Hexanauplia</taxon>
        <taxon>Copepoda</taxon>
        <taxon>Harpacticoida</taxon>
        <taxon>Harpacticidae</taxon>
        <taxon>Tigriopus</taxon>
    </lineage>
</organism>
<dbReference type="InterPro" id="IPR011330">
    <property type="entry name" value="Glyco_hydro/deAcase_b/a-brl"/>
</dbReference>
<dbReference type="PANTHER" id="PTHR11607:SF3">
    <property type="entry name" value="LYSOSOMAL ALPHA-MANNOSIDASE"/>
    <property type="match status" value="1"/>
</dbReference>
<keyword evidence="6 10" id="KW-0862">Zinc</keyword>
<dbReference type="EC" id="3.2.1.-" evidence="10"/>
<feature type="domain" description="Glycoside hydrolase family 38 central" evidence="11">
    <location>
        <begin position="395"/>
        <end position="468"/>
    </location>
</feature>
<sequence length="1005" mass="115234">HLDRMGPIRTALPLLVIQLFSLEVWGTSPWFVPGPKEATCGYDGCPKIDPAMINVHLVPHSHDDVGWKKTVDQYYYGDKQWVQRAGVQYIFDGIVQELSLDPSKKFIQVEIAYFWRWWSQASEETKSMVHQMVNEGRIEFIGGGWSMNDEAATHYTGLIDNMALGFKQIKDIFGDCGIPRVAWQIDPFGHSKEQANLFAQMGFDGLFFARIDYRDKAQRMESQEMQMVWEGSDSLGEDSSIFTGVFTDLYAAPSGFQFDMRYDDDPIVDDIRLREYNLKEKVRISTSKEIQIPDLRSCWDQIDLFVETVLSNMTKYQSQTNLMFTMGGDFNFQIANLNYQNLDKLIKYVNERSGETNIRAFYSTPSCFLKALNDEGLTWPTKTDDFFPYADGPNSYWSGYFTSRPSFKFHERQTNGMFQAAKQVAALFQAPNMDELFDLQRALGVAQHHDAITGTNHADVDADYHLRLHEGQLVAQGSMTSHIFPVLNQVIEKDTDYTCSRLNISSCSWTEENGQLTVTIYNPLPRALNYNVRLPVQDKMTVRAFDATSELSVEYVPIPNEILALEERRQSLAVLDAIFRVTNIPAMGYKVIYIDQTPIDESLLKPLENMSPEDFQKEMPDNFNVQLGHYLSHQDYDTQASGAYIFWPLEEKAEMSTIVSSEKYEGGLLNEWRLKLSIDWASLIVRKYEDSPEYEVEWLVGPIPIDGDELQGKEIILRYTDSGVANEGRFFTDANGRQMIQRQRDARPSFDLEDGAQEEPIASNYYPITSGIFIGDETSQLSLLNDRSQGGSSLKDGEIELMVHRRTLVDDRRGLLEVLNETAFEDQSGLIVRGKHFFFQGNEALSTVWRRTKMQEQFLQPSLLFFDTLETVEDWQASSVEKTWSGINSDELGDNVHVVSLEPWDDGQILLRLEHFFEAQEKHARQSQSTTIDLNKLFQGLTVLDVLETTLGGNAPLESMERLHWNTHSWNSEHDAYHSMVRRQQDTQISLEPMQIRTFILTIES</sequence>
<dbReference type="InterPro" id="IPR011682">
    <property type="entry name" value="Glyco_hydro_38_C"/>
</dbReference>
<keyword evidence="7" id="KW-1015">Disulfide bond</keyword>
<dbReference type="Gene3D" id="1.20.1270.50">
    <property type="entry name" value="Glycoside hydrolase family 38, central domain"/>
    <property type="match status" value="2"/>
</dbReference>
<dbReference type="GO" id="GO:0030246">
    <property type="term" value="F:carbohydrate binding"/>
    <property type="evidence" value="ECO:0007669"/>
    <property type="project" value="InterPro"/>
</dbReference>
<dbReference type="FunFam" id="3.20.110.10:FF:000001">
    <property type="entry name" value="Alpha-mannosidase"/>
    <property type="match status" value="1"/>
</dbReference>
<dbReference type="Proteomes" id="UP000318571">
    <property type="component" value="Chromosome 5"/>
</dbReference>